<sequence length="500" mass="57210">MLVKIFSNKGGGSAGASLDYLLDKPDGTMQVLEGNPTLSRKIAESLKFSTPYTVGALSFEERNLDDSQKREIMAKFESAIFAGLDKEQYNISWIEHTDKGRLELNFFIPNVELTTGKRLQPYYDKADRPLVENFKQVINHEYGLSDPNAPEKRQLMISRQDLPKDKQGALNAIQDGLIALAKQGRINDRQDIINALESSGFEIARVTDKSISIKTEGQNLRLKGAFYEKDFRIGDSLSETIRERAEQYQRTSAERYHTARDKLERAVEYRERQFQEKYPNRTAELDRAHEKTIQNTIRSRDDFDLDIRGRTGVDDMASRTAVQRDEPMESISRAMENTKQRNEVTAMLNEQGRTGSETLHSDRSELQGQDVGSGERRDTENSESGRLSEENQQQREIIEQVGEQTNGNTNRTSFTENIAELIRTAIDRTGEFIGKIREIGERIFGDNSREQLDPSAVQRNQLTVDDLKHRTQEVEQQVAKEMELVKEQQAIKSRDYELTL</sequence>
<evidence type="ECO:0008006" key="4">
    <source>
        <dbReference type="Google" id="ProtNLM"/>
    </source>
</evidence>
<organism evidence="2 3">
    <name type="scientific">Haemophilus parainfluenzae</name>
    <dbReference type="NCBI Taxonomy" id="729"/>
    <lineage>
        <taxon>Bacteria</taxon>
        <taxon>Pseudomonadati</taxon>
        <taxon>Pseudomonadota</taxon>
        <taxon>Gammaproteobacteria</taxon>
        <taxon>Pasteurellales</taxon>
        <taxon>Pasteurellaceae</taxon>
        <taxon>Haemophilus</taxon>
    </lineage>
</organism>
<reference evidence="2 3" key="1">
    <citation type="submission" date="2016-11" db="EMBL/GenBank/DDBJ databases">
        <title>Simultaneous identification of Haemophilus influenzae and Haemophilus haemolyticus using TaqMan real-time PCR.</title>
        <authorList>
            <person name="Price E.P."/>
            <person name="Sarovich D.S."/>
            <person name="Harris T.M."/>
            <person name="Spargo J.C."/>
            <person name="Nosworthy E."/>
            <person name="Beissbarth J."/>
            <person name="Chang A.B."/>
            <person name="Smith-Vaughan H.C."/>
        </authorList>
    </citation>
    <scope>NUCLEOTIDE SEQUENCE [LARGE SCALE GENOMIC DNA]</scope>
    <source>
        <strain evidence="2 3">60884 B Hi-2</strain>
    </source>
</reference>
<dbReference type="EMBL" id="MPJJ01000005">
    <property type="protein sequence ID" value="OLV28121.1"/>
    <property type="molecule type" value="Genomic_DNA"/>
</dbReference>
<dbReference type="Proteomes" id="UP000242412">
    <property type="component" value="Unassembled WGS sequence"/>
</dbReference>
<accession>A0AB36IP34</accession>
<evidence type="ECO:0000313" key="3">
    <source>
        <dbReference type="Proteomes" id="UP000242412"/>
    </source>
</evidence>
<comment type="caution">
    <text evidence="2">The sequence shown here is derived from an EMBL/GenBank/DDBJ whole genome shotgun (WGS) entry which is preliminary data.</text>
</comment>
<feature type="region of interest" description="Disordered" evidence="1">
    <location>
        <begin position="353"/>
        <end position="393"/>
    </location>
</feature>
<gene>
    <name evidence="2" type="ORF">BSO15_02575</name>
</gene>
<dbReference type="AlphaFoldDB" id="A0AB36IP34"/>
<name>A0AB36IP34_HAEPA</name>
<proteinExistence type="predicted"/>
<protein>
    <recommendedName>
        <fullName evidence="4">Relaxase/mobilization nuclease domain-containing protein</fullName>
    </recommendedName>
</protein>
<evidence type="ECO:0000256" key="1">
    <source>
        <dbReference type="SAM" id="MobiDB-lite"/>
    </source>
</evidence>
<evidence type="ECO:0000313" key="2">
    <source>
        <dbReference type="EMBL" id="OLV28121.1"/>
    </source>
</evidence>